<evidence type="ECO:0000313" key="3">
    <source>
        <dbReference type="Proteomes" id="UP000600101"/>
    </source>
</evidence>
<accession>A0A9X0UF54</accession>
<organism evidence="2 3">
    <name type="scientific">Siccirubricoccus deserti</name>
    <dbReference type="NCBI Taxonomy" id="2013562"/>
    <lineage>
        <taxon>Bacteria</taxon>
        <taxon>Pseudomonadati</taxon>
        <taxon>Pseudomonadota</taxon>
        <taxon>Alphaproteobacteria</taxon>
        <taxon>Acetobacterales</taxon>
        <taxon>Roseomonadaceae</taxon>
        <taxon>Siccirubricoccus</taxon>
    </lineage>
</organism>
<keyword evidence="1" id="KW-0812">Transmembrane</keyword>
<dbReference type="EMBL" id="JACOMF010000031">
    <property type="protein sequence ID" value="MBC4017576.1"/>
    <property type="molecule type" value="Genomic_DNA"/>
</dbReference>
<sequence length="153" mass="17424">MWRFLKDHHDQIGSTTALLGLVVGIGGFALTIQQLQSTAQALRASNTYQVQKDARELVDKVRADERFRAAMQAGVLPENDSAVLENLWKMFNFYVSVFRQSEADGLSPQFVASFRRDFCAFVQKPLVAQGWDRLRAADQLGADQEEMRRRWCP</sequence>
<reference evidence="2" key="1">
    <citation type="submission" date="2020-08" db="EMBL/GenBank/DDBJ databases">
        <authorList>
            <person name="Hu Y."/>
            <person name="Nguyen S.V."/>
            <person name="Li F."/>
            <person name="Fanning S."/>
        </authorList>
    </citation>
    <scope>NUCLEOTIDE SEQUENCE</scope>
    <source>
        <strain evidence="2">SYSU D8009</strain>
    </source>
</reference>
<feature type="transmembrane region" description="Helical" evidence="1">
    <location>
        <begin position="12"/>
        <end position="32"/>
    </location>
</feature>
<comment type="caution">
    <text evidence="2">The sequence shown here is derived from an EMBL/GenBank/DDBJ whole genome shotgun (WGS) entry which is preliminary data.</text>
</comment>
<keyword evidence="3" id="KW-1185">Reference proteome</keyword>
<evidence type="ECO:0000313" key="2">
    <source>
        <dbReference type="EMBL" id="MBC4017576.1"/>
    </source>
</evidence>
<keyword evidence="1" id="KW-0472">Membrane</keyword>
<name>A0A9X0UF54_9PROT</name>
<dbReference type="RefSeq" id="WP_186772338.1">
    <property type="nucleotide sequence ID" value="NZ_JACOMF010000031.1"/>
</dbReference>
<dbReference type="AlphaFoldDB" id="A0A9X0UF54"/>
<gene>
    <name evidence="2" type="ORF">H7965_19895</name>
</gene>
<proteinExistence type="predicted"/>
<keyword evidence="1" id="KW-1133">Transmembrane helix</keyword>
<protein>
    <submittedName>
        <fullName evidence="2">Uncharacterized protein</fullName>
    </submittedName>
</protein>
<dbReference type="Proteomes" id="UP000600101">
    <property type="component" value="Unassembled WGS sequence"/>
</dbReference>
<evidence type="ECO:0000256" key="1">
    <source>
        <dbReference type="SAM" id="Phobius"/>
    </source>
</evidence>